<reference evidence="2 3" key="1">
    <citation type="submission" date="2021-03" db="EMBL/GenBank/DDBJ databases">
        <title>Genomic Encyclopedia of Type Strains, Phase IV (KMG-IV): sequencing the most valuable type-strain genomes for metagenomic binning, comparative biology and taxonomic classification.</title>
        <authorList>
            <person name="Goeker M."/>
        </authorList>
    </citation>
    <scope>NUCLEOTIDE SEQUENCE [LARGE SCALE GENOMIC DNA]</scope>
    <source>
        <strain evidence="2 3">DSM 15596</strain>
    </source>
</reference>
<keyword evidence="2" id="KW-0966">Cell projection</keyword>
<dbReference type="Proteomes" id="UP000706926">
    <property type="component" value="Unassembled WGS sequence"/>
</dbReference>
<keyword evidence="3" id="KW-1185">Reference proteome</keyword>
<sequence length="63" mass="7304">MDKEKTQSKRYGIIVIIIIAIIVLFRLFIWDVYLVHSTREAVLDGLKENRVSDYSSMMLGSNI</sequence>
<protein>
    <submittedName>
        <fullName evidence="2">Flagellar basal body-associated protein FliL</fullName>
    </submittedName>
</protein>
<accession>A0ABS4FCH2</accession>
<evidence type="ECO:0000313" key="2">
    <source>
        <dbReference type="EMBL" id="MBP1893913.1"/>
    </source>
</evidence>
<organism evidence="2 3">
    <name type="scientific">Paenibacillus lactis</name>
    <dbReference type="NCBI Taxonomy" id="228574"/>
    <lineage>
        <taxon>Bacteria</taxon>
        <taxon>Bacillati</taxon>
        <taxon>Bacillota</taxon>
        <taxon>Bacilli</taxon>
        <taxon>Bacillales</taxon>
        <taxon>Paenibacillaceae</taxon>
        <taxon>Paenibacillus</taxon>
    </lineage>
</organism>
<comment type="caution">
    <text evidence="2">The sequence shown here is derived from an EMBL/GenBank/DDBJ whole genome shotgun (WGS) entry which is preliminary data.</text>
</comment>
<keyword evidence="2" id="KW-0282">Flagellum</keyword>
<keyword evidence="1" id="KW-0812">Transmembrane</keyword>
<keyword evidence="1" id="KW-0472">Membrane</keyword>
<keyword evidence="2" id="KW-0969">Cilium</keyword>
<dbReference type="EMBL" id="JAGGKI010000007">
    <property type="protein sequence ID" value="MBP1893913.1"/>
    <property type="molecule type" value="Genomic_DNA"/>
</dbReference>
<proteinExistence type="predicted"/>
<gene>
    <name evidence="2" type="ORF">J2Z18_003016</name>
</gene>
<name>A0ABS4FCH2_9BACL</name>
<keyword evidence="1" id="KW-1133">Transmembrane helix</keyword>
<evidence type="ECO:0000256" key="1">
    <source>
        <dbReference type="SAM" id="Phobius"/>
    </source>
</evidence>
<feature type="transmembrane region" description="Helical" evidence="1">
    <location>
        <begin position="12"/>
        <end position="30"/>
    </location>
</feature>
<evidence type="ECO:0000313" key="3">
    <source>
        <dbReference type="Proteomes" id="UP000706926"/>
    </source>
</evidence>